<dbReference type="NCBIfam" id="TIGR04336">
    <property type="entry name" value="AmmeMemoSam_B"/>
    <property type="match status" value="1"/>
</dbReference>
<evidence type="ECO:0000313" key="1">
    <source>
        <dbReference type="EMBL" id="GAG01121.1"/>
    </source>
</evidence>
<dbReference type="EMBL" id="BARS01029118">
    <property type="protein sequence ID" value="GAG01121.1"/>
    <property type="molecule type" value="Genomic_DNA"/>
</dbReference>
<dbReference type="Gene3D" id="3.40.830.10">
    <property type="entry name" value="LigB-like"/>
    <property type="match status" value="1"/>
</dbReference>
<reference evidence="1" key="1">
    <citation type="journal article" date="2014" name="Front. Microbiol.">
        <title>High frequency of phylogenetically diverse reductive dehalogenase-homologous genes in deep subseafloor sedimentary metagenomes.</title>
        <authorList>
            <person name="Kawai M."/>
            <person name="Futagami T."/>
            <person name="Toyoda A."/>
            <person name="Takaki Y."/>
            <person name="Nishi S."/>
            <person name="Hori S."/>
            <person name="Arai W."/>
            <person name="Tsubouchi T."/>
            <person name="Morono Y."/>
            <person name="Uchiyama I."/>
            <person name="Ito T."/>
            <person name="Fujiyama A."/>
            <person name="Inagaki F."/>
            <person name="Takami H."/>
        </authorList>
    </citation>
    <scope>NUCLEOTIDE SEQUENCE</scope>
    <source>
        <strain evidence="1">Expedition CK06-06</strain>
    </source>
</reference>
<organism evidence="1">
    <name type="scientific">marine sediment metagenome</name>
    <dbReference type="NCBI Taxonomy" id="412755"/>
    <lineage>
        <taxon>unclassified sequences</taxon>
        <taxon>metagenomes</taxon>
        <taxon>ecological metagenomes</taxon>
    </lineage>
</organism>
<dbReference type="Pfam" id="PF01875">
    <property type="entry name" value="Memo"/>
    <property type="match status" value="1"/>
</dbReference>
<sequence length="155" mass="16775">LFGHQEITFVPFLCPSPCGPTGVRPFDGQGVDLRTFAETLRQCLDEDNTPTCLIAAADLSHVGQFFGDQRQLDQAFLQEVAATDRKMLSAVLSGDAEELVEQITKADNPTRVCSVGCIYVLLTALPEATGKLLRYHQAVLSEAHNCVTSAAVTFC</sequence>
<evidence type="ECO:0008006" key="2">
    <source>
        <dbReference type="Google" id="ProtNLM"/>
    </source>
</evidence>
<gene>
    <name evidence="1" type="ORF">S01H1_45555</name>
</gene>
<protein>
    <recommendedName>
        <fullName evidence="2">AmmeMemoRadiSam system protein B</fullName>
    </recommendedName>
</protein>
<accession>X0VKP3</accession>
<dbReference type="AlphaFoldDB" id="X0VKP3"/>
<dbReference type="InterPro" id="IPR002737">
    <property type="entry name" value="MEMO1_fam"/>
</dbReference>
<comment type="caution">
    <text evidence="1">The sequence shown here is derived from an EMBL/GenBank/DDBJ whole genome shotgun (WGS) entry which is preliminary data.</text>
</comment>
<feature type="non-terminal residue" evidence="1">
    <location>
        <position position="1"/>
    </location>
</feature>
<proteinExistence type="predicted"/>
<name>X0VKP3_9ZZZZ</name>